<evidence type="ECO:0000259" key="1">
    <source>
        <dbReference type="Pfam" id="PF24032"/>
    </source>
</evidence>
<dbReference type="InterPro" id="IPR056937">
    <property type="entry name" value="YqbQ/XkdQ"/>
</dbReference>
<feature type="domain" description="YqbQ/XkdQ" evidence="1">
    <location>
        <begin position="27"/>
        <end position="307"/>
    </location>
</feature>
<dbReference type="KEGG" id="cbi:CLJ_B1919"/>
<reference evidence="3" key="2">
    <citation type="submission" date="2008-05" db="EMBL/GenBank/DDBJ databases">
        <title>Genome sequence of Clostridium botulinum Ba4 strain 657.</title>
        <authorList>
            <person name="Shrivastava S."/>
            <person name="Brown J.L."/>
            <person name="Bruce D."/>
            <person name="Detter C."/>
            <person name="Munk C."/>
            <person name="Smith L.A."/>
            <person name="Smith T.J."/>
            <person name="Sutton G."/>
            <person name="Brettin T.S."/>
        </authorList>
    </citation>
    <scope>NUCLEOTIDE SEQUENCE [LARGE SCALE GENOMIC DNA]</scope>
    <source>
        <strain evidence="3">657 / Type Ba4</strain>
    </source>
</reference>
<dbReference type="SUPFAM" id="SSF69279">
    <property type="entry name" value="Phage tail proteins"/>
    <property type="match status" value="1"/>
</dbReference>
<dbReference type="RefSeq" id="WP_012720855.1">
    <property type="nucleotide sequence ID" value="NC_012658.1"/>
</dbReference>
<evidence type="ECO:0000313" key="2">
    <source>
        <dbReference type="EMBL" id="ACQ53132.1"/>
    </source>
</evidence>
<proteinExistence type="predicted"/>
<dbReference type="EMBL" id="CP001083">
    <property type="protein sequence ID" value="ACQ53132.1"/>
    <property type="molecule type" value="Genomic_DNA"/>
</dbReference>
<gene>
    <name evidence="2" type="ordered locus">CLJ_B1919</name>
</gene>
<organism evidence="2 3">
    <name type="scientific">Clostridium botulinum (strain 657 / Type Ba4)</name>
    <dbReference type="NCBI Taxonomy" id="515621"/>
    <lineage>
        <taxon>Bacteria</taxon>
        <taxon>Bacillati</taxon>
        <taxon>Bacillota</taxon>
        <taxon>Clostridia</taxon>
        <taxon>Eubacteriales</taxon>
        <taxon>Clostridiaceae</taxon>
        <taxon>Clostridium</taxon>
    </lineage>
</organism>
<reference evidence="2 3" key="1">
    <citation type="journal article" date="2007" name="PLoS ONE">
        <title>Analysis of the neurotoxin complex genes in Clostridium botulinum A1-A4 and B1 strains: BoNT/A3, /Ba4 and /B1 clusters are located within plasmids.</title>
        <authorList>
            <person name="Smith T.J."/>
            <person name="Hill K.K."/>
            <person name="Foley B.T."/>
            <person name="Detter J.C."/>
            <person name="Munk A.C."/>
            <person name="Bruce D.C."/>
            <person name="Doggett N.A."/>
            <person name="Smith L.A."/>
            <person name="Marks J.D."/>
            <person name="Xie G."/>
            <person name="Brettin T.S."/>
        </authorList>
    </citation>
    <scope>NUCLEOTIDE SEQUENCE [LARGE SCALE GENOMIC DNA]</scope>
    <source>
        <strain evidence="3">657 / Type Ba4</strain>
    </source>
</reference>
<name>A0A3F3A760_CLOB6</name>
<dbReference type="Proteomes" id="UP000002333">
    <property type="component" value="Chromosome"/>
</dbReference>
<protein>
    <recommendedName>
        <fullName evidence="1">YqbQ/XkdQ domain-containing protein</fullName>
    </recommendedName>
</protein>
<dbReference type="AlphaFoldDB" id="A0A3F3A760"/>
<sequence>MWYLYTSHIIGKGYTTKEIIGYSNNLSWSNDIDTLATSLSFDSILDLAEGRSKIILKQDKVIVFEGVIVSKTNKENVHSYTAMDYAWYLNKNKYVMQFRNINAKSALQQICAKVGIKVNIRTRLTTIINKLYFQESLSDIIKDILEQCKREIGEHYIMEMQGKTLYINRVIDLKINSTVLIEKDYSISRSIEDMQNNIIAVNNDGRVLVNVKDNKNIKIFGELTDIISVEDENTSRANNIARNELKEKNKIKKELSFNTIDTGRGIYINCNRLIKVNLGKYGVNGWYRIKSTQHTLNNNIHKIGITIDFSS</sequence>
<accession>A0A3F3A760</accession>
<dbReference type="Pfam" id="PF24032">
    <property type="entry name" value="YQBQ"/>
    <property type="match status" value="1"/>
</dbReference>
<evidence type="ECO:0000313" key="3">
    <source>
        <dbReference type="Proteomes" id="UP000002333"/>
    </source>
</evidence>